<dbReference type="Proteomes" id="UP000225277">
    <property type="component" value="Unassembled WGS sequence"/>
</dbReference>
<dbReference type="EMBL" id="FJUY01000032">
    <property type="protein sequence ID" value="CZT25828.1"/>
    <property type="molecule type" value="Genomic_DNA"/>
</dbReference>
<dbReference type="RefSeq" id="XP_023632486.1">
    <property type="nucleotide sequence ID" value="XM_023776718.1"/>
</dbReference>
<reference evidence="1 2" key="1">
    <citation type="submission" date="2016-03" db="EMBL/GenBank/DDBJ databases">
        <authorList>
            <person name="Ploux O."/>
        </authorList>
    </citation>
    <scope>NUCLEOTIDE SEQUENCE [LARGE SCALE GENOMIC DNA]</scope>
    <source>
        <strain evidence="1 2">URUG2</strain>
    </source>
</reference>
<sequence length="257" mass="29982">MLGLDSDDPALAWITKNFTAEGAFLTKYKLKLHDDEDQIVGIRIARTMAADEAASYPLTQYWLPEEHQYIARYWRHHVHFMQAHNLCPWNRYDCEKAVKLAKQLRLEQENRDDPVGNDLAWFDKMLKAKTRLSWRELLLHGRSWKSIYTYLPEDLALERKLTSLRQALHIEYDGTGLHDYPNTKFWEDKLLDSPMGCTFREFLDGRKVLKTEFEVTWGEMLLYGADALRGVMDTLDRVVANKALGIIMNDIDEDGAI</sequence>
<keyword evidence="2" id="KW-1185">Reference proteome</keyword>
<accession>A0A2D3VCB0</accession>
<protein>
    <submittedName>
        <fullName evidence="1">Uncharacterized protein</fullName>
    </submittedName>
</protein>
<dbReference type="GeneID" id="35606514"/>
<evidence type="ECO:0000313" key="2">
    <source>
        <dbReference type="Proteomes" id="UP000225277"/>
    </source>
</evidence>
<organism evidence="1 2">
    <name type="scientific">Ramularia collo-cygni</name>
    <dbReference type="NCBI Taxonomy" id="112498"/>
    <lineage>
        <taxon>Eukaryota</taxon>
        <taxon>Fungi</taxon>
        <taxon>Dikarya</taxon>
        <taxon>Ascomycota</taxon>
        <taxon>Pezizomycotina</taxon>
        <taxon>Dothideomycetes</taxon>
        <taxon>Dothideomycetidae</taxon>
        <taxon>Mycosphaerellales</taxon>
        <taxon>Mycosphaerellaceae</taxon>
        <taxon>Ramularia</taxon>
    </lineage>
</organism>
<proteinExistence type="predicted"/>
<gene>
    <name evidence="1" type="ORF">RCC_11497</name>
</gene>
<evidence type="ECO:0000313" key="1">
    <source>
        <dbReference type="EMBL" id="CZT25828.1"/>
    </source>
</evidence>
<name>A0A2D3VCB0_9PEZI</name>
<dbReference type="AlphaFoldDB" id="A0A2D3VCB0"/>